<proteinExistence type="predicted"/>
<evidence type="ECO:0000313" key="1">
    <source>
        <dbReference type="EMBL" id="SUP77849.1"/>
    </source>
</evidence>
<organism evidence="1 2">
    <name type="scientific">Yersinia frederiksenii</name>
    <dbReference type="NCBI Taxonomy" id="29484"/>
    <lineage>
        <taxon>Bacteria</taxon>
        <taxon>Pseudomonadati</taxon>
        <taxon>Pseudomonadota</taxon>
        <taxon>Gammaproteobacteria</taxon>
        <taxon>Enterobacterales</taxon>
        <taxon>Yersiniaceae</taxon>
        <taxon>Yersinia</taxon>
    </lineage>
</organism>
<dbReference type="RefSeq" id="WP_032911482.1">
    <property type="nucleotide sequence ID" value="NZ_CP023964.1"/>
</dbReference>
<dbReference type="Gene3D" id="3.30.1500.10">
    <property type="entry name" value="Haem-binding HasA"/>
    <property type="match status" value="1"/>
</dbReference>
<dbReference type="AlphaFoldDB" id="A0A380PX26"/>
<name>A0A380PX26_YERFR</name>
<dbReference type="Pfam" id="PF06438">
    <property type="entry name" value="HasA"/>
    <property type="match status" value="1"/>
</dbReference>
<dbReference type="Proteomes" id="UP000254835">
    <property type="component" value="Unassembled WGS sequence"/>
</dbReference>
<dbReference type="GeneID" id="57905033"/>
<protein>
    <submittedName>
        <fullName evidence="1">Hemophore HasA</fullName>
    </submittedName>
</protein>
<evidence type="ECO:0000313" key="2">
    <source>
        <dbReference type="Proteomes" id="UP000254835"/>
    </source>
</evidence>
<reference evidence="1 2" key="1">
    <citation type="submission" date="2018-06" db="EMBL/GenBank/DDBJ databases">
        <authorList>
            <consortium name="Pathogen Informatics"/>
            <person name="Doyle S."/>
        </authorList>
    </citation>
    <scope>NUCLEOTIDE SEQUENCE [LARGE SCALE GENOMIC DNA]</scope>
    <source>
        <strain evidence="1 2">NCTC11470</strain>
    </source>
</reference>
<gene>
    <name evidence="1" type="primary">hasA</name>
    <name evidence="1" type="ORF">NCTC11470_02930</name>
</gene>
<dbReference type="EMBL" id="UHJA01000001">
    <property type="protein sequence ID" value="SUP77849.1"/>
    <property type="molecule type" value="Genomic_DNA"/>
</dbReference>
<sequence>MTMTIKYYGDFANESISSASQQWATENGDITTSSAKQYGSFAGGGTFNGTQYAVPSSHGTDKAMIVEGELKYSFMPQHTFSGKIDSLALGNKLENNTNGVGQQLVEPQLKFSGLDITGEFDPAKTKDENHQGEMHKATYGFMRGDATPFLDILKAKGIDVDTPLKDLSIASQFDVSSDVMADAPVIDTIGSYDGAEILMAA</sequence>
<accession>A0A380PX26</accession>
<dbReference type="InterPro" id="IPR010495">
    <property type="entry name" value="HasA_haem-bd"/>
</dbReference>
<dbReference type="SUPFAM" id="SSF54621">
    <property type="entry name" value="Heme-binding protein A (HasA)"/>
    <property type="match status" value="1"/>
</dbReference>
<dbReference type="InterPro" id="IPR036912">
    <property type="entry name" value="HasA_haem-bd_sf"/>
</dbReference>
<dbReference type="OrthoDB" id="6298835at2"/>